<dbReference type="GO" id="GO:0008909">
    <property type="term" value="F:isochorismate synthase activity"/>
    <property type="evidence" value="ECO:0007669"/>
    <property type="project" value="UniProtKB-EC"/>
</dbReference>
<feature type="domain" description="Chorismate-utilising enzyme C-terminal" evidence="6">
    <location>
        <begin position="231"/>
        <end position="484"/>
    </location>
</feature>
<sequence>MDTVFTGTPISNNTTGAWPIANERQQLLAMLRQATQQATQSDHPVLISFTQSVVPCHPLRIFHAFKLLNIGDRFYWELPVEQRTLVGVGTATMIETNGPNRFTTTSTVWRHLQQHTLVNNTQEDLPENLQGPALIGGFAFDPEHPRTALWEGFPDGLLVVPYLLFRTEEESATLTINKLIQKADDIEQCAAEMHQHMQQLRLTIESTSEAQLLANDDINIQFTTHDLLPAQTWKALVASTVAKIRAGDYQKVVLARSIQASSEETPFNIEITLSRLRVSYPGAYVFALQRGERYFVGATPERLLRTSDGQIQTMALAGSAPRGNSEEEDEQLDLELLQSAKNQGEHAIVVTMIREALAHYCSQVWVSDKPQLLRLKNIQHLQTPIIGKLLPGKSILDAIGELHPTPAVGGFPRETALAELREFEQLDRGWYAGPIGWINANGNGEFAVALRSALVDEAQATLFAGGGIVADSQPESEYAETCWKFAVMLRGLGGGD</sequence>
<dbReference type="AlphaFoldDB" id="A0A8J3IK17"/>
<comment type="catalytic activity">
    <reaction evidence="1">
        <text>chorismate = isochorismate</text>
        <dbReference type="Rhea" id="RHEA:18985"/>
        <dbReference type="ChEBI" id="CHEBI:29748"/>
        <dbReference type="ChEBI" id="CHEBI:29780"/>
        <dbReference type="EC" id="5.4.4.2"/>
    </reaction>
</comment>
<dbReference type="PANTHER" id="PTHR42839">
    <property type="entry name" value="ISOCHORISMATE SYNTHASE ENTC"/>
    <property type="match status" value="1"/>
</dbReference>
<evidence type="ECO:0000256" key="3">
    <source>
        <dbReference type="ARBA" id="ARBA00012824"/>
    </source>
</evidence>
<dbReference type="PANTHER" id="PTHR42839:SF2">
    <property type="entry name" value="ISOCHORISMATE SYNTHASE ENTC"/>
    <property type="match status" value="1"/>
</dbReference>
<dbReference type="RefSeq" id="WP_220205886.1">
    <property type="nucleotide sequence ID" value="NZ_BNJK01000001.1"/>
</dbReference>
<dbReference type="InterPro" id="IPR015890">
    <property type="entry name" value="Chorismate_C"/>
</dbReference>
<evidence type="ECO:0000256" key="4">
    <source>
        <dbReference type="ARBA" id="ARBA00023235"/>
    </source>
</evidence>
<evidence type="ECO:0000313" key="8">
    <source>
        <dbReference type="Proteomes" id="UP000597444"/>
    </source>
</evidence>
<accession>A0A8J3IK17</accession>
<name>A0A8J3IK17_9CHLR</name>
<evidence type="ECO:0000313" key="7">
    <source>
        <dbReference type="EMBL" id="GHO95193.1"/>
    </source>
</evidence>
<protein>
    <recommendedName>
        <fullName evidence="3">isochorismate synthase</fullName>
        <ecNumber evidence="3">5.4.4.2</ecNumber>
    </recommendedName>
    <alternativeName>
        <fullName evidence="5">Isochorismate mutase</fullName>
    </alternativeName>
</protein>
<dbReference type="InterPro" id="IPR004561">
    <property type="entry name" value="IsoChor_synthase"/>
</dbReference>
<proteinExistence type="inferred from homology"/>
<dbReference type="PRINTS" id="PR00095">
    <property type="entry name" value="ANTSNTHASEI"/>
</dbReference>
<dbReference type="SUPFAM" id="SSF56322">
    <property type="entry name" value="ADC synthase"/>
    <property type="match status" value="1"/>
</dbReference>
<dbReference type="Pfam" id="PF00425">
    <property type="entry name" value="Chorismate_bind"/>
    <property type="match status" value="1"/>
</dbReference>
<dbReference type="Proteomes" id="UP000597444">
    <property type="component" value="Unassembled WGS sequence"/>
</dbReference>
<keyword evidence="8" id="KW-1185">Reference proteome</keyword>
<dbReference type="InterPro" id="IPR019999">
    <property type="entry name" value="Anth_synth_I-like"/>
</dbReference>
<organism evidence="7 8">
    <name type="scientific">Reticulibacter mediterranei</name>
    <dbReference type="NCBI Taxonomy" id="2778369"/>
    <lineage>
        <taxon>Bacteria</taxon>
        <taxon>Bacillati</taxon>
        <taxon>Chloroflexota</taxon>
        <taxon>Ktedonobacteria</taxon>
        <taxon>Ktedonobacterales</taxon>
        <taxon>Reticulibacteraceae</taxon>
        <taxon>Reticulibacter</taxon>
    </lineage>
</organism>
<evidence type="ECO:0000256" key="1">
    <source>
        <dbReference type="ARBA" id="ARBA00000799"/>
    </source>
</evidence>
<evidence type="ECO:0000256" key="2">
    <source>
        <dbReference type="ARBA" id="ARBA00005297"/>
    </source>
</evidence>
<dbReference type="InterPro" id="IPR005801">
    <property type="entry name" value="ADC_synthase"/>
</dbReference>
<dbReference type="EMBL" id="BNJK01000001">
    <property type="protein sequence ID" value="GHO95193.1"/>
    <property type="molecule type" value="Genomic_DNA"/>
</dbReference>
<dbReference type="EC" id="5.4.4.2" evidence="3"/>
<comment type="similarity">
    <text evidence="2">Belongs to the isochorismate synthase family.</text>
</comment>
<dbReference type="Gene3D" id="3.60.120.10">
    <property type="entry name" value="Anthranilate synthase"/>
    <property type="match status" value="1"/>
</dbReference>
<keyword evidence="4" id="KW-0413">Isomerase</keyword>
<reference evidence="7" key="1">
    <citation type="submission" date="2020-10" db="EMBL/GenBank/DDBJ databases">
        <title>Taxonomic study of unclassified bacteria belonging to the class Ktedonobacteria.</title>
        <authorList>
            <person name="Yabe S."/>
            <person name="Wang C.M."/>
            <person name="Zheng Y."/>
            <person name="Sakai Y."/>
            <person name="Cavaletti L."/>
            <person name="Monciardini P."/>
            <person name="Donadio S."/>
        </authorList>
    </citation>
    <scope>NUCLEOTIDE SEQUENCE</scope>
    <source>
        <strain evidence="7">ID150040</strain>
    </source>
</reference>
<evidence type="ECO:0000259" key="6">
    <source>
        <dbReference type="Pfam" id="PF00425"/>
    </source>
</evidence>
<gene>
    <name evidence="7" type="ORF">KSF_052410</name>
</gene>
<comment type="caution">
    <text evidence="7">The sequence shown here is derived from an EMBL/GenBank/DDBJ whole genome shotgun (WGS) entry which is preliminary data.</text>
</comment>
<dbReference type="NCBIfam" id="TIGR00543">
    <property type="entry name" value="isochor_syn"/>
    <property type="match status" value="1"/>
</dbReference>
<evidence type="ECO:0000256" key="5">
    <source>
        <dbReference type="ARBA" id="ARBA00041564"/>
    </source>
</evidence>